<evidence type="ECO:0000259" key="6">
    <source>
        <dbReference type="Pfam" id="PF13193"/>
    </source>
</evidence>
<dbReference type="Gene3D" id="3.30.300.30">
    <property type="match status" value="1"/>
</dbReference>
<dbReference type="EMBL" id="UINC01004873">
    <property type="protein sequence ID" value="SVA17472.1"/>
    <property type="molecule type" value="Genomic_DNA"/>
</dbReference>
<evidence type="ECO:0000313" key="7">
    <source>
        <dbReference type="EMBL" id="SVA17472.1"/>
    </source>
</evidence>
<dbReference type="FunFam" id="3.30.300.30:FF:000007">
    <property type="entry name" value="4-coumarate--CoA ligase 2"/>
    <property type="match status" value="1"/>
</dbReference>
<accession>A0A381TN29</accession>
<evidence type="ECO:0000256" key="3">
    <source>
        <dbReference type="ARBA" id="ARBA00022741"/>
    </source>
</evidence>
<evidence type="ECO:0000256" key="4">
    <source>
        <dbReference type="ARBA" id="ARBA00022840"/>
    </source>
</evidence>
<evidence type="ECO:0008006" key="8">
    <source>
        <dbReference type="Google" id="ProtNLM"/>
    </source>
</evidence>
<reference evidence="7" key="1">
    <citation type="submission" date="2018-05" db="EMBL/GenBank/DDBJ databases">
        <authorList>
            <person name="Lanie J.A."/>
            <person name="Ng W.-L."/>
            <person name="Kazmierczak K.M."/>
            <person name="Andrzejewski T.M."/>
            <person name="Davidsen T.M."/>
            <person name="Wayne K.J."/>
            <person name="Tettelin H."/>
            <person name="Glass J.I."/>
            <person name="Rusch D."/>
            <person name="Podicherti R."/>
            <person name="Tsui H.-C.T."/>
            <person name="Winkler M.E."/>
        </authorList>
    </citation>
    <scope>NUCLEOTIDE SEQUENCE</scope>
</reference>
<comment type="similarity">
    <text evidence="1">Belongs to the ATP-dependent AMP-binding enzyme family.</text>
</comment>
<dbReference type="SUPFAM" id="SSF56801">
    <property type="entry name" value="Acetyl-CoA synthetase-like"/>
    <property type="match status" value="1"/>
</dbReference>
<dbReference type="FunFam" id="3.40.50.12780:FF:000003">
    <property type="entry name" value="Long-chain-fatty-acid--CoA ligase FadD"/>
    <property type="match status" value="1"/>
</dbReference>
<dbReference type="Gene3D" id="3.40.50.12780">
    <property type="entry name" value="N-terminal domain of ligase-like"/>
    <property type="match status" value="1"/>
</dbReference>
<name>A0A381TN29_9ZZZZ</name>
<organism evidence="7">
    <name type="scientific">marine metagenome</name>
    <dbReference type="NCBI Taxonomy" id="408172"/>
    <lineage>
        <taxon>unclassified sequences</taxon>
        <taxon>metagenomes</taxon>
        <taxon>ecological metagenomes</taxon>
    </lineage>
</organism>
<dbReference type="InterPro" id="IPR020845">
    <property type="entry name" value="AMP-binding_CS"/>
</dbReference>
<feature type="domain" description="AMP-binding enzyme C-terminal" evidence="6">
    <location>
        <begin position="438"/>
        <end position="513"/>
    </location>
</feature>
<dbReference type="InterPro" id="IPR042099">
    <property type="entry name" value="ANL_N_sf"/>
</dbReference>
<dbReference type="InterPro" id="IPR045851">
    <property type="entry name" value="AMP-bd_C_sf"/>
</dbReference>
<feature type="domain" description="AMP-dependent synthetase/ligase" evidence="5">
    <location>
        <begin position="22"/>
        <end position="387"/>
    </location>
</feature>
<dbReference type="InterPro" id="IPR000873">
    <property type="entry name" value="AMP-dep_synth/lig_dom"/>
</dbReference>
<evidence type="ECO:0000256" key="2">
    <source>
        <dbReference type="ARBA" id="ARBA00022598"/>
    </source>
</evidence>
<dbReference type="GO" id="GO:0016405">
    <property type="term" value="F:CoA-ligase activity"/>
    <property type="evidence" value="ECO:0007669"/>
    <property type="project" value="TreeGrafter"/>
</dbReference>
<dbReference type="PANTHER" id="PTHR24096:SF149">
    <property type="entry name" value="AMP-BINDING DOMAIN-CONTAINING PROTEIN-RELATED"/>
    <property type="match status" value="1"/>
</dbReference>
<dbReference type="InterPro" id="IPR025110">
    <property type="entry name" value="AMP-bd_C"/>
</dbReference>
<proteinExistence type="inferred from homology"/>
<dbReference type="GO" id="GO:0005524">
    <property type="term" value="F:ATP binding"/>
    <property type="evidence" value="ECO:0007669"/>
    <property type="project" value="UniProtKB-KW"/>
</dbReference>
<protein>
    <recommendedName>
        <fullName evidence="8">4-coumarate--CoA ligase family protein</fullName>
    </recommendedName>
</protein>
<evidence type="ECO:0000256" key="1">
    <source>
        <dbReference type="ARBA" id="ARBA00006432"/>
    </source>
</evidence>
<gene>
    <name evidence="7" type="ORF">METZ01_LOCUS70326</name>
</gene>
<keyword evidence="4" id="KW-0067">ATP-binding</keyword>
<evidence type="ECO:0000259" key="5">
    <source>
        <dbReference type="Pfam" id="PF00501"/>
    </source>
</evidence>
<dbReference type="PANTHER" id="PTHR24096">
    <property type="entry name" value="LONG-CHAIN-FATTY-ACID--COA LIGASE"/>
    <property type="match status" value="1"/>
</dbReference>
<dbReference type="PROSITE" id="PS00455">
    <property type="entry name" value="AMP_BINDING"/>
    <property type="match status" value="1"/>
</dbReference>
<keyword evidence="3" id="KW-0547">Nucleotide-binding</keyword>
<dbReference type="AlphaFoldDB" id="A0A381TN29"/>
<keyword evidence="2" id="KW-0436">Ligase</keyword>
<sequence length="525" mass="56733">MSSTTLRPSLAPYESYPIHKLLERAAEKHGDRVAVIDGSKSFTYNEMAVLSSRFASVLANSGLEKGDRVGILAPNCVEFVIAFYGIAQMGAVVSTINSGYREREIAHQVKDSGCKTLIVHESLNEVLTEALLLAGETPKIIAITAENHSTGSFWDLIDGSEPFGGCEIDPDNDLAALPYSSGTTGLSKGVMLTHFNLVSNVEQLVGLNEASQMGPDDVVLVHLPLFHIYGMNILMNGCIAVGATQVMMGRFDMVEFLELIEHEGITVLFTVPPVGLGLTQFPGVSDRDLSKLRLAFFGAAPLSGELQERISEVLGCPVIQGYGLTETSPLANSDFAEPGLTRPGSIGPAAPDTEEKIVDVEDSDKELPAGEPGELMIRGPQVMIGYFNNPEATAETITEDGWLHTGDIARADDEGYVWILDRKKELIKYKGFQVPPAELEGLLVEHPDVSDAAVIGKEDEESGEIPKAFVVRSAGSEISSEEVMEFVAERVSTFKQVREVEFVDSIPKNPSGKILRRLLRDPGNG</sequence>
<dbReference type="Pfam" id="PF13193">
    <property type="entry name" value="AMP-binding_C"/>
    <property type="match status" value="1"/>
</dbReference>
<dbReference type="Pfam" id="PF00501">
    <property type="entry name" value="AMP-binding"/>
    <property type="match status" value="1"/>
</dbReference>